<feature type="region of interest" description="Disordered" evidence="1">
    <location>
        <begin position="30"/>
        <end position="52"/>
    </location>
</feature>
<proteinExistence type="predicted"/>
<dbReference type="EMBL" id="MK174290">
    <property type="protein sequence ID" value="QBZ81164.1"/>
    <property type="molecule type" value="Genomic_DNA"/>
</dbReference>
<accession>A0A4D6EHI4</accession>
<name>A0A4D6EHI4_9VIRU</name>
<evidence type="ECO:0000256" key="1">
    <source>
        <dbReference type="SAM" id="MobiDB-lite"/>
    </source>
</evidence>
<dbReference type="Proteomes" id="UP001237152">
    <property type="component" value="Segment"/>
</dbReference>
<protein>
    <submittedName>
        <fullName evidence="2">Uncharacterized protein</fullName>
    </submittedName>
</protein>
<evidence type="ECO:0000313" key="3">
    <source>
        <dbReference type="Proteomes" id="UP001237152"/>
    </source>
</evidence>
<organism evidence="2 3">
    <name type="scientific">Pandoravirus celtis</name>
    <dbReference type="NCBI Taxonomy" id="2568002"/>
    <lineage>
        <taxon>Viruses</taxon>
        <taxon>Pandoravirus</taxon>
    </lineage>
</organism>
<sequence length="69" mass="8240">MQKRWERVHKKMVLLQEAAGAQVLWRGLEATANSEDDDEDEKKSPTQSTNKRENIMRDFYSFFFFLGRK</sequence>
<evidence type="ECO:0000313" key="2">
    <source>
        <dbReference type="EMBL" id="QBZ81164.1"/>
    </source>
</evidence>
<reference evidence="2" key="1">
    <citation type="journal article" date="2019" name="Front. Microbiol.">
        <title>Pandoravirus Celtis Illustrates the Microevolution Processes at Work in the Giant Pandoraviridae Genomes.</title>
        <authorList>
            <person name="Legendre M."/>
            <person name="Alempic J.M."/>
            <person name="Philippe N."/>
            <person name="Lartigue A."/>
            <person name="Jeudy S."/>
            <person name="Poirot O."/>
            <person name="Ta N.T."/>
            <person name="Nin S."/>
            <person name="Coute Y."/>
            <person name="Abergel C."/>
            <person name="Claverie J.M."/>
        </authorList>
    </citation>
    <scope>NUCLEOTIDE SEQUENCE</scope>
</reference>
<gene>
    <name evidence="2" type="ORF">pclt_cds_571</name>
</gene>